<feature type="region of interest" description="Disordered" evidence="2">
    <location>
        <begin position="411"/>
        <end position="435"/>
    </location>
</feature>
<accession>A0AAV0TXW2</accession>
<evidence type="ECO:0000313" key="3">
    <source>
        <dbReference type="EMBL" id="CAI5727961.1"/>
    </source>
</evidence>
<feature type="coiled-coil region" evidence="1">
    <location>
        <begin position="353"/>
        <end position="387"/>
    </location>
</feature>
<keyword evidence="4" id="KW-1185">Reference proteome</keyword>
<protein>
    <recommendedName>
        <fullName evidence="5">GOLD domain-containing protein</fullName>
    </recommendedName>
</protein>
<comment type="caution">
    <text evidence="3">The sequence shown here is derived from an EMBL/GenBank/DDBJ whole genome shotgun (WGS) entry which is preliminary data.</text>
</comment>
<sequence length="580" mass="63920">MPLAIAVKVSPTYGSDARLDATTRVLLHCDGHYQLLERSLCDFLHLERQLRAEINAAAASPLSTSIAHSINALCNANQSMFSINQRSIRLSVAIETFLDHVVRRSALLATSRALKLFVGGNEWTSDETSARRYHDAAETAIRATGREELVHLRVAAGCCVEHHEAVECAEAETKRVVLWKFASEGAGVMFRAEFSRTVATESPAMDPYSIGSNDVVEPELDERDVAYYRTQCTFEADDPSFVYGHFVAETTGVLTLHWENVDKSSVLSKSLRFGVAVVPLCAAHDVLEAADACNTVDSAEWLLSYIRASNVTCIEDLTEWNDDECEDSAFGEDSAHDSSVKSGDANLKSRLESAVLEERNHKLEAQVTRLEKRLAATKDKLKSAVDRAQIAEEIYKANLETIAQLERAAISGSEPKSQKGAALSPAMPFDKPRDNVGMPMEQAVSSELERMQNLCAGFQEQCLWRSVENMELEAHLAASQVEASSWQTRHGAQAVQIKELEQQVATLRTHKKMLVHEVKRLQPFSHVNVAALVQEAQEARMVQRSLQATLAKHERVSTTSVAKVLPSTGEAAEMDDQAAE</sequence>
<evidence type="ECO:0000256" key="2">
    <source>
        <dbReference type="SAM" id="MobiDB-lite"/>
    </source>
</evidence>
<proteinExistence type="predicted"/>
<feature type="region of interest" description="Disordered" evidence="2">
    <location>
        <begin position="557"/>
        <end position="580"/>
    </location>
</feature>
<dbReference type="EMBL" id="CANTFL010000810">
    <property type="protein sequence ID" value="CAI5727961.1"/>
    <property type="molecule type" value="Genomic_DNA"/>
</dbReference>
<evidence type="ECO:0000313" key="4">
    <source>
        <dbReference type="Proteomes" id="UP001162031"/>
    </source>
</evidence>
<evidence type="ECO:0008006" key="5">
    <source>
        <dbReference type="Google" id="ProtNLM"/>
    </source>
</evidence>
<dbReference type="Gene3D" id="2.60.120.680">
    <property type="entry name" value="GOLD domain"/>
    <property type="match status" value="1"/>
</dbReference>
<gene>
    <name evidence="3" type="ORF">HBR001_LOCUS4215</name>
</gene>
<keyword evidence="1" id="KW-0175">Coiled coil</keyword>
<evidence type="ECO:0000256" key="1">
    <source>
        <dbReference type="SAM" id="Coils"/>
    </source>
</evidence>
<name>A0AAV0TXW2_HYABA</name>
<organism evidence="3 4">
    <name type="scientific">Hyaloperonospora brassicae</name>
    <name type="common">Brassica downy mildew</name>
    <name type="synonym">Peronospora brassicae</name>
    <dbReference type="NCBI Taxonomy" id="162125"/>
    <lineage>
        <taxon>Eukaryota</taxon>
        <taxon>Sar</taxon>
        <taxon>Stramenopiles</taxon>
        <taxon>Oomycota</taxon>
        <taxon>Peronosporomycetes</taxon>
        <taxon>Peronosporales</taxon>
        <taxon>Peronosporaceae</taxon>
        <taxon>Hyaloperonospora</taxon>
    </lineage>
</organism>
<dbReference type="Proteomes" id="UP001162031">
    <property type="component" value="Unassembled WGS sequence"/>
</dbReference>
<dbReference type="AlphaFoldDB" id="A0AAV0TXW2"/>
<reference evidence="3" key="1">
    <citation type="submission" date="2022-12" db="EMBL/GenBank/DDBJ databases">
        <authorList>
            <person name="Webb A."/>
        </authorList>
    </citation>
    <scope>NUCLEOTIDE SEQUENCE</scope>
    <source>
        <strain evidence="3">Hp1</strain>
    </source>
</reference>